<feature type="domain" description="CobW C-terminal" evidence="8">
    <location>
        <begin position="382"/>
        <end position="475"/>
    </location>
</feature>
<comment type="caution">
    <text evidence="9">The sequence shown here is derived from an EMBL/GenBank/DDBJ whole genome shotgun (WGS) entry which is preliminary data.</text>
</comment>
<evidence type="ECO:0000313" key="10">
    <source>
        <dbReference type="Proteomes" id="UP000282106"/>
    </source>
</evidence>
<proteinExistence type="inferred from homology"/>
<comment type="function">
    <text evidence="5">Zinc chaperone that directly transfers zinc cofactor to target proteins, thereby activating them. Zinc is transferred from the CXCC motif in the GTPase domain to the zinc binding site in target proteins in a process requiring GTP hydrolysis.</text>
</comment>
<dbReference type="PANTHER" id="PTHR13748">
    <property type="entry name" value="COBW-RELATED"/>
    <property type="match status" value="1"/>
</dbReference>
<dbReference type="Proteomes" id="UP000282106">
    <property type="component" value="Unassembled WGS sequence"/>
</dbReference>
<dbReference type="Gene3D" id="3.30.1220.10">
    <property type="entry name" value="CobW-like, C-terminal domain"/>
    <property type="match status" value="1"/>
</dbReference>
<dbReference type="GO" id="GO:0005737">
    <property type="term" value="C:cytoplasm"/>
    <property type="evidence" value="ECO:0007669"/>
    <property type="project" value="TreeGrafter"/>
</dbReference>
<feature type="compositionally biased region" description="Basic and acidic residues" evidence="7">
    <location>
        <begin position="249"/>
        <end position="271"/>
    </location>
</feature>
<keyword evidence="3" id="KW-0143">Chaperone</keyword>
<dbReference type="InterPro" id="IPR051316">
    <property type="entry name" value="Zinc-reg_GTPase_activator"/>
</dbReference>
<organism evidence="9 10">
    <name type="scientific">Stagnimonas aquatica</name>
    <dbReference type="NCBI Taxonomy" id="2689987"/>
    <lineage>
        <taxon>Bacteria</taxon>
        <taxon>Pseudomonadati</taxon>
        <taxon>Pseudomonadota</taxon>
        <taxon>Gammaproteobacteria</taxon>
        <taxon>Nevskiales</taxon>
        <taxon>Nevskiaceae</taxon>
        <taxon>Stagnimonas</taxon>
    </lineage>
</organism>
<dbReference type="InterPro" id="IPR003495">
    <property type="entry name" value="CobW/HypB/UreG_nucleotide-bd"/>
</dbReference>
<evidence type="ECO:0000313" key="9">
    <source>
        <dbReference type="EMBL" id="ROH89405.1"/>
    </source>
</evidence>
<dbReference type="GO" id="GO:0016787">
    <property type="term" value="F:hydrolase activity"/>
    <property type="evidence" value="ECO:0007669"/>
    <property type="project" value="UniProtKB-KW"/>
</dbReference>
<comment type="similarity">
    <text evidence="4">Belongs to the SIMIBI class G3E GTPase family. ZNG1 subfamily.</text>
</comment>
<dbReference type="InterPro" id="IPR036627">
    <property type="entry name" value="CobW-likC_sf"/>
</dbReference>
<evidence type="ECO:0000256" key="6">
    <source>
        <dbReference type="ARBA" id="ARBA00049117"/>
    </source>
</evidence>
<dbReference type="InParanoid" id="A0A3N0V9L7"/>
<gene>
    <name evidence="9" type="ORF">ED208_09680</name>
</gene>
<dbReference type="RefSeq" id="WP_123211702.1">
    <property type="nucleotide sequence ID" value="NZ_RJVO01000004.1"/>
</dbReference>
<evidence type="ECO:0000259" key="8">
    <source>
        <dbReference type="SMART" id="SM00833"/>
    </source>
</evidence>
<protein>
    <submittedName>
        <fullName evidence="9">GTP-binding protein</fullName>
    </submittedName>
</protein>
<dbReference type="SUPFAM" id="SSF90002">
    <property type="entry name" value="Hypothetical protein YjiA, C-terminal domain"/>
    <property type="match status" value="1"/>
</dbReference>
<keyword evidence="10" id="KW-1185">Reference proteome</keyword>
<evidence type="ECO:0000256" key="4">
    <source>
        <dbReference type="ARBA" id="ARBA00034320"/>
    </source>
</evidence>
<dbReference type="CDD" id="cd03112">
    <property type="entry name" value="CobW-like"/>
    <property type="match status" value="1"/>
</dbReference>
<dbReference type="EMBL" id="RJVO01000004">
    <property type="protein sequence ID" value="ROH89405.1"/>
    <property type="molecule type" value="Genomic_DNA"/>
</dbReference>
<dbReference type="Pfam" id="PF02492">
    <property type="entry name" value="cobW"/>
    <property type="match status" value="1"/>
</dbReference>
<sequence>MASKIPVTVLTGFLGAGKTTLLNRILSEEHGQRIAVIENEFGEIGIDQALVINADEEIFEMNNGCICCTVRGDLIRILGQLLKRRDKFDRILVETTGMADPGPVAQTFFMDEDMKAQFALDGLVTVVDAKHLLLHLDDSEEAQKQVAFADVILLNKCDLVTEDELDTVERRVRGINAMAKLIRTTNAAAPIEAVLDVGGFDLSRALELNPEFLAPEYPFEWAGLYKIESGAELVAGACGHGHHHHGHGHDHGHGDHDDHDEHHHHGHDHDAHALTLALLPVPASGEDALNSAADKAVRAFANKPEPRAPGSPLEPSMTPWTLDLSGDHAHFPIRVPAAGHYVLLTEHAPEEHHLSLKKPDGSPLRPTLSKHYEHSHEHEAGVSSVGIRLDGVVDPSLFSGWMSAVLSTQGNDIFRSKGILNVAGRDRRYVFQGVHMVMDGREDAPWGSAERGNTLVFIGRNLDRERLTDGFKACLRQPA</sequence>
<dbReference type="InterPro" id="IPR027417">
    <property type="entry name" value="P-loop_NTPase"/>
</dbReference>
<dbReference type="AlphaFoldDB" id="A0A3N0V9L7"/>
<evidence type="ECO:0000256" key="5">
    <source>
        <dbReference type="ARBA" id="ARBA00045658"/>
    </source>
</evidence>
<evidence type="ECO:0000256" key="2">
    <source>
        <dbReference type="ARBA" id="ARBA00022801"/>
    </source>
</evidence>
<keyword evidence="2" id="KW-0378">Hydrolase</keyword>
<reference evidence="9 10" key="1">
    <citation type="submission" date="2018-10" db="EMBL/GenBank/DDBJ databases">
        <authorList>
            <person name="Chen W.-M."/>
        </authorList>
    </citation>
    <scope>NUCLEOTIDE SEQUENCE [LARGE SCALE GENOMIC DNA]</scope>
    <source>
        <strain evidence="9 10">THS-13</strain>
    </source>
</reference>
<dbReference type="GO" id="GO:0000166">
    <property type="term" value="F:nucleotide binding"/>
    <property type="evidence" value="ECO:0007669"/>
    <property type="project" value="UniProtKB-KW"/>
</dbReference>
<dbReference type="SUPFAM" id="SSF52540">
    <property type="entry name" value="P-loop containing nucleoside triphosphate hydrolases"/>
    <property type="match status" value="1"/>
</dbReference>
<dbReference type="FunCoup" id="A0A3N0V9L7">
    <property type="interactions" value="427"/>
</dbReference>
<dbReference type="PANTHER" id="PTHR13748:SF62">
    <property type="entry name" value="COBW DOMAIN-CONTAINING PROTEIN"/>
    <property type="match status" value="1"/>
</dbReference>
<dbReference type="InterPro" id="IPR011629">
    <property type="entry name" value="CobW-like_C"/>
</dbReference>
<evidence type="ECO:0000256" key="7">
    <source>
        <dbReference type="SAM" id="MobiDB-lite"/>
    </source>
</evidence>
<evidence type="ECO:0000256" key="1">
    <source>
        <dbReference type="ARBA" id="ARBA00022741"/>
    </source>
</evidence>
<comment type="catalytic activity">
    <reaction evidence="6">
        <text>GTP + H2O = GDP + phosphate + H(+)</text>
        <dbReference type="Rhea" id="RHEA:19669"/>
        <dbReference type="ChEBI" id="CHEBI:15377"/>
        <dbReference type="ChEBI" id="CHEBI:15378"/>
        <dbReference type="ChEBI" id="CHEBI:37565"/>
        <dbReference type="ChEBI" id="CHEBI:43474"/>
        <dbReference type="ChEBI" id="CHEBI:58189"/>
    </reaction>
    <physiologicalReaction direction="left-to-right" evidence="6">
        <dbReference type="Rhea" id="RHEA:19670"/>
    </physiologicalReaction>
</comment>
<feature type="region of interest" description="Disordered" evidence="7">
    <location>
        <begin position="238"/>
        <end position="271"/>
    </location>
</feature>
<dbReference type="SMART" id="SM00833">
    <property type="entry name" value="CobW_C"/>
    <property type="match status" value="1"/>
</dbReference>
<dbReference type="Gene3D" id="3.40.50.300">
    <property type="entry name" value="P-loop containing nucleotide triphosphate hydrolases"/>
    <property type="match status" value="1"/>
</dbReference>
<keyword evidence="1" id="KW-0547">Nucleotide-binding</keyword>
<evidence type="ECO:0000256" key="3">
    <source>
        <dbReference type="ARBA" id="ARBA00023186"/>
    </source>
</evidence>
<name>A0A3N0V9L7_9GAMM</name>
<dbReference type="Pfam" id="PF07683">
    <property type="entry name" value="CobW_C"/>
    <property type="match status" value="1"/>
</dbReference>
<accession>A0A3N0V9L7</accession>